<keyword evidence="7" id="KW-0812">Transmembrane</keyword>
<dbReference type="InterPro" id="IPR000297">
    <property type="entry name" value="PPIase_PpiC"/>
</dbReference>
<dbReference type="SUPFAM" id="SSF54534">
    <property type="entry name" value="FKBP-like"/>
    <property type="match status" value="1"/>
</dbReference>
<reference evidence="9 10" key="1">
    <citation type="submission" date="2021-03" db="EMBL/GenBank/DDBJ databases">
        <title>Genomic Encyclopedia of Type Strains, Phase IV (KMG-IV): sequencing the most valuable type-strain genomes for metagenomic binning, comparative biology and taxonomic classification.</title>
        <authorList>
            <person name="Goeker M."/>
        </authorList>
    </citation>
    <scope>NUCLEOTIDE SEQUENCE [LARGE SCALE GENOMIC DNA]</scope>
    <source>
        <strain evidence="9 10">DSM 26048</strain>
    </source>
</reference>
<dbReference type="RefSeq" id="WP_209969987.1">
    <property type="nucleotide sequence ID" value="NZ_JAGGLB010000002.1"/>
</dbReference>
<keyword evidence="7" id="KW-1133">Transmembrane helix</keyword>
<dbReference type="EMBL" id="JAGGLB010000002">
    <property type="protein sequence ID" value="MBP1989153.1"/>
    <property type="molecule type" value="Genomic_DNA"/>
</dbReference>
<dbReference type="InterPro" id="IPR027304">
    <property type="entry name" value="Trigger_fact/SurA_dom_sf"/>
</dbReference>
<keyword evidence="4 6" id="KW-0697">Rotamase</keyword>
<feature type="transmembrane region" description="Helical" evidence="7">
    <location>
        <begin position="9"/>
        <end position="28"/>
    </location>
</feature>
<name>A0ABS4INK9_9BACL</name>
<gene>
    <name evidence="9" type="ORF">J2Z66_000748</name>
</gene>
<dbReference type="PANTHER" id="PTHR47245:SF1">
    <property type="entry name" value="FOLDASE PROTEIN PRSA"/>
    <property type="match status" value="1"/>
</dbReference>
<comment type="caution">
    <text evidence="9">The sequence shown here is derived from an EMBL/GenBank/DDBJ whole genome shotgun (WGS) entry which is preliminary data.</text>
</comment>
<dbReference type="Proteomes" id="UP001519287">
    <property type="component" value="Unassembled WGS sequence"/>
</dbReference>
<keyword evidence="5 6" id="KW-0413">Isomerase</keyword>
<dbReference type="Pfam" id="PF13624">
    <property type="entry name" value="SurA_N_3"/>
    <property type="match status" value="1"/>
</dbReference>
<dbReference type="Gene3D" id="3.10.50.40">
    <property type="match status" value="1"/>
</dbReference>
<dbReference type="SUPFAM" id="SSF109998">
    <property type="entry name" value="Triger factor/SurA peptide-binding domain-like"/>
    <property type="match status" value="1"/>
</dbReference>
<dbReference type="GO" id="GO:0003755">
    <property type="term" value="F:peptidyl-prolyl cis-trans isomerase activity"/>
    <property type="evidence" value="ECO:0007669"/>
    <property type="project" value="UniProtKB-EC"/>
</dbReference>
<accession>A0ABS4INK9</accession>
<evidence type="ECO:0000313" key="9">
    <source>
        <dbReference type="EMBL" id="MBP1989153.1"/>
    </source>
</evidence>
<dbReference type="InterPro" id="IPR046357">
    <property type="entry name" value="PPIase_dom_sf"/>
</dbReference>
<evidence type="ECO:0000256" key="3">
    <source>
        <dbReference type="ARBA" id="ARBA00022729"/>
    </source>
</evidence>
<dbReference type="Gene3D" id="1.10.4030.10">
    <property type="entry name" value="Porin chaperone SurA, peptide-binding domain"/>
    <property type="match status" value="1"/>
</dbReference>
<dbReference type="EC" id="5.2.1.8" evidence="2"/>
<sequence length="300" mass="32831">MSKSVQGRLWVYISVVLAAILIVYIVVYPPGKQAKADSISVATVNGVNISKDKLYDALYEAGGQQTMEKLIANELVRQAAEKEGIAVTDADLEKELDGIRKDYATDEEFQSTLAMYGMTVEGLKKDMVIQAQLRKILEPQVTITDEDITAYYNEKKDTFIIPEQVKTSHILVATKEEAEAVLAGLKNGDDFAAKAKEKSTDAATKDSGGELELFAKGDKEAAIETAVFGLKVGELSGVVQATDGFHIYKLTDRKDAITPALEEKKEEIRASLTTEKISALSQTWMEEQQSKATIVNLLEG</sequence>
<evidence type="ECO:0000259" key="8">
    <source>
        <dbReference type="PROSITE" id="PS50198"/>
    </source>
</evidence>
<comment type="catalytic activity">
    <reaction evidence="1">
        <text>[protein]-peptidylproline (omega=180) = [protein]-peptidylproline (omega=0)</text>
        <dbReference type="Rhea" id="RHEA:16237"/>
        <dbReference type="Rhea" id="RHEA-COMP:10747"/>
        <dbReference type="Rhea" id="RHEA-COMP:10748"/>
        <dbReference type="ChEBI" id="CHEBI:83833"/>
        <dbReference type="ChEBI" id="CHEBI:83834"/>
        <dbReference type="EC" id="5.2.1.8"/>
    </reaction>
</comment>
<dbReference type="PANTHER" id="PTHR47245">
    <property type="entry name" value="PEPTIDYLPROLYL ISOMERASE"/>
    <property type="match status" value="1"/>
</dbReference>
<evidence type="ECO:0000256" key="7">
    <source>
        <dbReference type="SAM" id="Phobius"/>
    </source>
</evidence>
<keyword evidence="7" id="KW-0472">Membrane</keyword>
<keyword evidence="10" id="KW-1185">Reference proteome</keyword>
<evidence type="ECO:0000256" key="1">
    <source>
        <dbReference type="ARBA" id="ARBA00000971"/>
    </source>
</evidence>
<dbReference type="InterPro" id="IPR050245">
    <property type="entry name" value="PrsA_foldase"/>
</dbReference>
<proteinExistence type="predicted"/>
<keyword evidence="3" id="KW-0732">Signal</keyword>
<evidence type="ECO:0000256" key="2">
    <source>
        <dbReference type="ARBA" id="ARBA00013194"/>
    </source>
</evidence>
<protein>
    <recommendedName>
        <fullName evidence="2">peptidylprolyl isomerase</fullName>
        <ecNumber evidence="2">5.2.1.8</ecNumber>
    </recommendedName>
</protein>
<feature type="domain" description="PpiC" evidence="8">
    <location>
        <begin position="162"/>
        <end position="252"/>
    </location>
</feature>
<evidence type="ECO:0000256" key="6">
    <source>
        <dbReference type="PROSITE-ProRule" id="PRU00278"/>
    </source>
</evidence>
<dbReference type="Pfam" id="PF13145">
    <property type="entry name" value="Rotamase_2"/>
    <property type="match status" value="1"/>
</dbReference>
<organism evidence="9 10">
    <name type="scientific">Paenibacillus eucommiae</name>
    <dbReference type="NCBI Taxonomy" id="1355755"/>
    <lineage>
        <taxon>Bacteria</taxon>
        <taxon>Bacillati</taxon>
        <taxon>Bacillota</taxon>
        <taxon>Bacilli</taxon>
        <taxon>Bacillales</taxon>
        <taxon>Paenibacillaceae</taxon>
        <taxon>Paenibacillus</taxon>
    </lineage>
</organism>
<evidence type="ECO:0000256" key="5">
    <source>
        <dbReference type="ARBA" id="ARBA00023235"/>
    </source>
</evidence>
<dbReference type="PROSITE" id="PS50198">
    <property type="entry name" value="PPIC_PPIASE_2"/>
    <property type="match status" value="1"/>
</dbReference>
<evidence type="ECO:0000313" key="10">
    <source>
        <dbReference type="Proteomes" id="UP001519287"/>
    </source>
</evidence>
<evidence type="ECO:0000256" key="4">
    <source>
        <dbReference type="ARBA" id="ARBA00023110"/>
    </source>
</evidence>